<dbReference type="InterPro" id="IPR036188">
    <property type="entry name" value="FAD/NAD-bd_sf"/>
</dbReference>
<dbReference type="SUPFAM" id="SSF54373">
    <property type="entry name" value="FAD-linked reductases, C-terminal domain"/>
    <property type="match status" value="1"/>
</dbReference>
<evidence type="ECO:0000259" key="2">
    <source>
        <dbReference type="Pfam" id="PF01593"/>
    </source>
</evidence>
<evidence type="ECO:0000313" key="3">
    <source>
        <dbReference type="EMBL" id="PRY21250.1"/>
    </source>
</evidence>
<dbReference type="Pfam" id="PF01593">
    <property type="entry name" value="Amino_oxidase"/>
    <property type="match status" value="1"/>
</dbReference>
<accession>A0A2T0RJG1</accession>
<protein>
    <submittedName>
        <fullName evidence="3">Flavin-dependent amine oxidoreductase</fullName>
    </submittedName>
</protein>
<reference evidence="3 4" key="1">
    <citation type="submission" date="2018-03" db="EMBL/GenBank/DDBJ databases">
        <title>Genomic Encyclopedia of Archaeal and Bacterial Type Strains, Phase II (KMG-II): from individual species to whole genera.</title>
        <authorList>
            <person name="Goeker M."/>
        </authorList>
    </citation>
    <scope>NUCLEOTIDE SEQUENCE [LARGE SCALE GENOMIC DNA]</scope>
    <source>
        <strain evidence="3 4">DSM 29328</strain>
    </source>
</reference>
<dbReference type="PANTHER" id="PTHR43563:SF14">
    <property type="entry name" value="AMINE OXIDASE"/>
    <property type="match status" value="1"/>
</dbReference>
<gene>
    <name evidence="3" type="ORF">CLV78_110125</name>
</gene>
<dbReference type="AlphaFoldDB" id="A0A2T0RJG1"/>
<sequence length="186" mass="20709">MIAEQIRIDAIERESLDLMRRTSTWMAQQAKAVILFKTPFWRERGLSGRVASRIGPLVEVHDHSPEHAASGALFGFVGWPPMDRRRDPSALRTAIVEQLVRCFGSEAAQPQDLIIQDWATEPLICSRLDLEEPPEHPEVGPEVLRQGHLGNRLWFAASETAEISPGLIEGALVSGEATANRLLDTR</sequence>
<organism evidence="3 4">
    <name type="scientific">Aliiruegeria haliotis</name>
    <dbReference type="NCBI Taxonomy" id="1280846"/>
    <lineage>
        <taxon>Bacteria</taxon>
        <taxon>Pseudomonadati</taxon>
        <taxon>Pseudomonadota</taxon>
        <taxon>Alphaproteobacteria</taxon>
        <taxon>Rhodobacterales</taxon>
        <taxon>Roseobacteraceae</taxon>
        <taxon>Aliiruegeria</taxon>
    </lineage>
</organism>
<keyword evidence="4" id="KW-1185">Reference proteome</keyword>
<comment type="caution">
    <text evidence="3">The sequence shown here is derived from an EMBL/GenBank/DDBJ whole genome shotgun (WGS) entry which is preliminary data.</text>
</comment>
<evidence type="ECO:0000313" key="4">
    <source>
        <dbReference type="Proteomes" id="UP000239480"/>
    </source>
</evidence>
<name>A0A2T0RJG1_9RHOB</name>
<dbReference type="SUPFAM" id="SSF51905">
    <property type="entry name" value="FAD/NAD(P)-binding domain"/>
    <property type="match status" value="1"/>
</dbReference>
<comment type="similarity">
    <text evidence="1">Belongs to the flavin monoamine oxidase family.</text>
</comment>
<evidence type="ECO:0000256" key="1">
    <source>
        <dbReference type="ARBA" id="ARBA00005995"/>
    </source>
</evidence>
<dbReference type="GO" id="GO:0016491">
    <property type="term" value="F:oxidoreductase activity"/>
    <property type="evidence" value="ECO:0007669"/>
    <property type="project" value="InterPro"/>
</dbReference>
<dbReference type="PANTHER" id="PTHR43563">
    <property type="entry name" value="AMINE OXIDASE"/>
    <property type="match status" value="1"/>
</dbReference>
<proteinExistence type="inferred from homology"/>
<dbReference type="InterPro" id="IPR050703">
    <property type="entry name" value="Flavin_MAO"/>
</dbReference>
<dbReference type="Gene3D" id="3.50.50.60">
    <property type="entry name" value="FAD/NAD(P)-binding domain"/>
    <property type="match status" value="1"/>
</dbReference>
<dbReference type="InterPro" id="IPR002937">
    <property type="entry name" value="Amino_oxidase"/>
</dbReference>
<feature type="domain" description="Amine oxidase" evidence="2">
    <location>
        <begin position="25"/>
        <end position="183"/>
    </location>
</feature>
<dbReference type="Proteomes" id="UP000239480">
    <property type="component" value="Unassembled WGS sequence"/>
</dbReference>
<dbReference type="EMBL" id="PVTD01000010">
    <property type="protein sequence ID" value="PRY21250.1"/>
    <property type="molecule type" value="Genomic_DNA"/>
</dbReference>